<dbReference type="Pfam" id="PF08487">
    <property type="entry name" value="VIT"/>
    <property type="match status" value="1"/>
</dbReference>
<dbReference type="Ensembl" id="ENSEEET00000055097.1">
    <property type="protein sequence ID" value="ENSEEEP00000054571.1"/>
    <property type="gene ID" value="ENSEEEG00000002665.2"/>
</dbReference>
<reference evidence="3" key="3">
    <citation type="submission" date="2025-09" db="UniProtKB">
        <authorList>
            <consortium name="Ensembl"/>
        </authorList>
    </citation>
    <scope>IDENTIFICATION</scope>
</reference>
<organism evidence="3 4">
    <name type="scientific">Electrophorus electricus</name>
    <name type="common">Electric eel</name>
    <name type="synonym">Gymnotus electricus</name>
    <dbReference type="NCBI Taxonomy" id="8005"/>
    <lineage>
        <taxon>Eukaryota</taxon>
        <taxon>Metazoa</taxon>
        <taxon>Chordata</taxon>
        <taxon>Craniata</taxon>
        <taxon>Vertebrata</taxon>
        <taxon>Euteleostomi</taxon>
        <taxon>Actinopterygii</taxon>
        <taxon>Neopterygii</taxon>
        <taxon>Teleostei</taxon>
        <taxon>Ostariophysi</taxon>
        <taxon>Gymnotiformes</taxon>
        <taxon>Gymnotoidei</taxon>
        <taxon>Gymnotidae</taxon>
        <taxon>Electrophorus</taxon>
    </lineage>
</organism>
<feature type="signal peptide" evidence="1">
    <location>
        <begin position="1"/>
        <end position="22"/>
    </location>
</feature>
<dbReference type="InterPro" id="IPR013694">
    <property type="entry name" value="VIT"/>
</dbReference>
<dbReference type="PANTHER" id="PTHR10338">
    <property type="entry name" value="INTER-ALPHA-TRYPSIN INHIBITOR HEAVY CHAIN FAMILY MEMBER"/>
    <property type="match status" value="1"/>
</dbReference>
<dbReference type="Proteomes" id="UP000314983">
    <property type="component" value="Chromosome 20"/>
</dbReference>
<reference evidence="3" key="2">
    <citation type="submission" date="2025-08" db="UniProtKB">
        <authorList>
            <consortium name="Ensembl"/>
        </authorList>
    </citation>
    <scope>IDENTIFICATION</scope>
</reference>
<proteinExistence type="predicted"/>
<accession>A0AAY5ECA7</accession>
<dbReference type="PROSITE" id="PS51468">
    <property type="entry name" value="VIT"/>
    <property type="match status" value="1"/>
</dbReference>
<dbReference type="GeneTree" id="ENSGT00940000154554"/>
<sequence length="432" mass="49460">MDRFPVRLILLCFISFCASSYATKRQDVDIYSFHINSTVTSRYAITVITSRVANRLNSSKEIHFQVKIPKNAFISKFKLTTEGKTYDGVVKQKEEAQQQYSQASFTQYYNGSEIVVAGQITDNSLETFQTEVIAISKHNNVTYQDSVSIIDFTDVLPEDENFIQRLWAYLTVKQLLTLSDHEKEMVRKKALYLSLKYKFVTPLTSMVVTKPQEEQTQVAHKPSEEESKCQFSLSPPAGGVRFIISAQPKPICYDMPADHKLRLLQDSSSNFSMNGELSSNGFNLIFLHYKTDHLMLSTKEIHYYDGQKHQIFTWGQPKKHETDSLSLNLLQNNQMDVTMGTVCVGVLRHEKDGDTFLWPVVKQPPSNMHTKILHLHYTEQGSKIKLKDQETKATWSTATDYQNSSTPTVQCWLVPFQFALQGELSDFKVLQL</sequence>
<reference evidence="3 4" key="1">
    <citation type="submission" date="2020-05" db="EMBL/GenBank/DDBJ databases">
        <title>Electrophorus electricus (electric eel) genome, fEleEle1, primary haplotype.</title>
        <authorList>
            <person name="Myers G."/>
            <person name="Meyer A."/>
            <person name="Fedrigo O."/>
            <person name="Formenti G."/>
            <person name="Rhie A."/>
            <person name="Tracey A."/>
            <person name="Sims Y."/>
            <person name="Jarvis E.D."/>
        </authorList>
    </citation>
    <scope>NUCLEOTIDE SEQUENCE [LARGE SCALE GENOMIC DNA]</scope>
</reference>
<feature type="chain" id="PRO_5044214396" description="VIT domain-containing protein" evidence="1">
    <location>
        <begin position="23"/>
        <end position="432"/>
    </location>
</feature>
<dbReference type="PANTHER" id="PTHR10338:SF119">
    <property type="entry name" value="INTER-ALPHA-TRYPSIN INHIBITOR HEAVY CHAIN H4"/>
    <property type="match status" value="1"/>
</dbReference>
<keyword evidence="4" id="KW-1185">Reference proteome</keyword>
<name>A0AAY5ECA7_ELEEL</name>
<evidence type="ECO:0000313" key="3">
    <source>
        <dbReference type="Ensembl" id="ENSEEEP00000054571.1"/>
    </source>
</evidence>
<dbReference type="SMART" id="SM00609">
    <property type="entry name" value="VIT"/>
    <property type="match status" value="1"/>
</dbReference>
<keyword evidence="1" id="KW-0732">Signal</keyword>
<feature type="domain" description="VIT" evidence="2">
    <location>
        <begin position="14"/>
        <end position="149"/>
    </location>
</feature>
<dbReference type="InterPro" id="IPR050934">
    <property type="entry name" value="ITIH"/>
</dbReference>
<evidence type="ECO:0000256" key="1">
    <source>
        <dbReference type="SAM" id="SignalP"/>
    </source>
</evidence>
<evidence type="ECO:0000313" key="4">
    <source>
        <dbReference type="Proteomes" id="UP000314983"/>
    </source>
</evidence>
<protein>
    <recommendedName>
        <fullName evidence="2">VIT domain-containing protein</fullName>
    </recommendedName>
</protein>
<dbReference type="AlphaFoldDB" id="A0AAY5ECA7"/>
<evidence type="ECO:0000259" key="2">
    <source>
        <dbReference type="PROSITE" id="PS51468"/>
    </source>
</evidence>